<dbReference type="InterPro" id="IPR027023">
    <property type="entry name" value="Put_LipoPS_kinase_InaA"/>
</dbReference>
<dbReference type="PIRSF" id="PIRSF026326">
    <property type="entry name" value="InaA"/>
    <property type="match status" value="1"/>
</dbReference>
<dbReference type="EMBL" id="CP015878">
    <property type="protein sequence ID" value="ANI17823.1"/>
    <property type="molecule type" value="Genomic_DNA"/>
</dbReference>
<accession>A0A1A9KLJ9</accession>
<dbReference type="RefSeq" id="WP_064584707.1">
    <property type="nucleotide sequence ID" value="NZ_CP015878.1"/>
</dbReference>
<dbReference type="SUPFAM" id="SSF56112">
    <property type="entry name" value="Protein kinase-like (PK-like)"/>
    <property type="match status" value="1"/>
</dbReference>
<dbReference type="Pfam" id="PF06293">
    <property type="entry name" value="Kdo"/>
    <property type="match status" value="1"/>
</dbReference>
<sequence length="251" mass="28972">MNDFIADDDRERLHSQGLADFDVLWTLPLEAVDEPNTERGGMSCVFRLELDGGAYYLKRQSNHLTRSLLRPGGEPTFAREFRNIQRYQQLGIPALQAAFFGERREGGERRAILVTRALDGWRDLDAWLKDWSGLPAERRQAILHACGMLARRLHEAGQMHGCFYPKHIFLREAEDGFQACLIDLEKTRPLWFGLRDRVKDLEPLLRRAPDWSEVDVRQLLAAYLGSAASGAEVDHWYKRLGARRRKKEKRG</sequence>
<evidence type="ECO:0000313" key="2">
    <source>
        <dbReference type="Proteomes" id="UP000077748"/>
    </source>
</evidence>
<evidence type="ECO:0000313" key="1">
    <source>
        <dbReference type="EMBL" id="ANI17823.1"/>
    </source>
</evidence>
<dbReference type="InterPro" id="IPR011009">
    <property type="entry name" value="Kinase-like_dom_sf"/>
</dbReference>
<dbReference type="Proteomes" id="UP000077748">
    <property type="component" value="Chromosome"/>
</dbReference>
<keyword evidence="1" id="KW-0808">Transferase</keyword>
<keyword evidence="1" id="KW-0418">Kinase</keyword>
<organism evidence="1 2">
    <name type="scientific">Pseudomonas citronellolis</name>
    <dbReference type="NCBI Taxonomy" id="53408"/>
    <lineage>
        <taxon>Bacteria</taxon>
        <taxon>Pseudomonadati</taxon>
        <taxon>Pseudomonadota</taxon>
        <taxon>Gammaproteobacteria</taxon>
        <taxon>Pseudomonadales</taxon>
        <taxon>Pseudomonadaceae</taxon>
        <taxon>Pseudomonas</taxon>
    </lineage>
</organism>
<reference evidence="1 2" key="1">
    <citation type="submission" date="2016-05" db="EMBL/GenBank/DDBJ databases">
        <title>Genome Sequence of Pseudomonas citronellolis Strain SJTE-3, an Estrogens and Persistent Organic Pollutants degradation strain.</title>
        <authorList>
            <person name="Liang R."/>
        </authorList>
    </citation>
    <scope>NUCLEOTIDE SEQUENCE [LARGE SCALE GENOMIC DNA]</scope>
    <source>
        <strain evidence="1 2">SJTE-3</strain>
    </source>
</reference>
<gene>
    <name evidence="1" type="ORF">A9C11_29220</name>
</gene>
<dbReference type="AlphaFoldDB" id="A0A1A9KLJ9"/>
<dbReference type="GO" id="GO:0016301">
    <property type="term" value="F:kinase activity"/>
    <property type="evidence" value="ECO:0007669"/>
    <property type="project" value="UniProtKB-KW"/>
</dbReference>
<name>A0A1A9KLJ9_9PSED</name>
<protein>
    <submittedName>
        <fullName evidence="1">Lipopolysaccharide kinase</fullName>
    </submittedName>
</protein>
<proteinExistence type="predicted"/>